<dbReference type="InterPro" id="IPR032715">
    <property type="entry name" value="NCOA6_TRADD-N"/>
</dbReference>
<feature type="region of interest" description="Disordered" evidence="1">
    <location>
        <begin position="1588"/>
        <end position="1727"/>
    </location>
</feature>
<dbReference type="InterPro" id="IPR026638">
    <property type="entry name" value="NCOA6"/>
</dbReference>
<feature type="compositionally biased region" description="Low complexity" evidence="1">
    <location>
        <begin position="1672"/>
        <end position="1686"/>
    </location>
</feature>
<feature type="region of interest" description="Disordered" evidence="1">
    <location>
        <begin position="209"/>
        <end position="253"/>
    </location>
</feature>
<name>A0A9Q0I4J6_9TELE</name>
<dbReference type="EMBL" id="JANIIK010000117">
    <property type="protein sequence ID" value="KAJ3586602.1"/>
    <property type="molecule type" value="Genomic_DNA"/>
</dbReference>
<feature type="compositionally biased region" description="Low complexity" evidence="1">
    <location>
        <begin position="574"/>
        <end position="588"/>
    </location>
</feature>
<feature type="compositionally biased region" description="Low complexity" evidence="1">
    <location>
        <begin position="394"/>
        <end position="404"/>
    </location>
</feature>
<feature type="compositionally biased region" description="Low complexity" evidence="1">
    <location>
        <begin position="430"/>
        <end position="443"/>
    </location>
</feature>
<feature type="compositionally biased region" description="Low complexity" evidence="1">
    <location>
        <begin position="1102"/>
        <end position="1129"/>
    </location>
</feature>
<feature type="compositionally biased region" description="Polar residues" evidence="1">
    <location>
        <begin position="1588"/>
        <end position="1607"/>
    </location>
</feature>
<feature type="compositionally biased region" description="Low complexity" evidence="1">
    <location>
        <begin position="375"/>
        <end position="385"/>
    </location>
</feature>
<feature type="compositionally biased region" description="Polar residues" evidence="1">
    <location>
        <begin position="303"/>
        <end position="320"/>
    </location>
</feature>
<feature type="compositionally biased region" description="Polar residues" evidence="1">
    <location>
        <begin position="1350"/>
        <end position="1360"/>
    </location>
</feature>
<dbReference type="GO" id="GO:0005667">
    <property type="term" value="C:transcription regulator complex"/>
    <property type="evidence" value="ECO:0007669"/>
    <property type="project" value="TreeGrafter"/>
</dbReference>
<feature type="compositionally biased region" description="Low complexity" evidence="1">
    <location>
        <begin position="1695"/>
        <end position="1707"/>
    </location>
</feature>
<feature type="compositionally biased region" description="Polar residues" evidence="1">
    <location>
        <begin position="1214"/>
        <end position="1233"/>
    </location>
</feature>
<feature type="compositionally biased region" description="Acidic residues" evidence="1">
    <location>
        <begin position="45"/>
        <end position="55"/>
    </location>
</feature>
<feature type="compositionally biased region" description="Polar residues" evidence="1">
    <location>
        <begin position="1011"/>
        <end position="1025"/>
    </location>
</feature>
<feature type="compositionally biased region" description="Polar residues" evidence="1">
    <location>
        <begin position="533"/>
        <end position="548"/>
    </location>
</feature>
<dbReference type="Proteomes" id="UP001148018">
    <property type="component" value="Unassembled WGS sequence"/>
</dbReference>
<proteinExistence type="predicted"/>
<dbReference type="OrthoDB" id="5967287at2759"/>
<feature type="compositionally biased region" description="Gly residues" evidence="1">
    <location>
        <begin position="765"/>
        <end position="775"/>
    </location>
</feature>
<keyword evidence="4" id="KW-1185">Reference proteome</keyword>
<feature type="compositionally biased region" description="Pro residues" evidence="1">
    <location>
        <begin position="1"/>
        <end position="10"/>
    </location>
</feature>
<gene>
    <name evidence="3" type="ORF">NHX12_012998</name>
</gene>
<feature type="compositionally biased region" description="Polar residues" evidence="1">
    <location>
        <begin position="619"/>
        <end position="628"/>
    </location>
</feature>
<feature type="region of interest" description="Disordered" evidence="1">
    <location>
        <begin position="1"/>
        <end position="55"/>
    </location>
</feature>
<feature type="region of interest" description="Disordered" evidence="1">
    <location>
        <begin position="864"/>
        <end position="1387"/>
    </location>
</feature>
<dbReference type="Pfam" id="PF13820">
    <property type="entry name" value="NCOA6_TRADD-N"/>
    <property type="match status" value="1"/>
</dbReference>
<feature type="region of interest" description="Disordered" evidence="1">
    <location>
        <begin position="273"/>
        <end position="649"/>
    </location>
</feature>
<comment type="caution">
    <text evidence="3">The sequence shown here is derived from an EMBL/GenBank/DDBJ whole genome shotgun (WGS) entry which is preliminary data.</text>
</comment>
<dbReference type="GO" id="GO:0003713">
    <property type="term" value="F:transcription coactivator activity"/>
    <property type="evidence" value="ECO:0007669"/>
    <property type="project" value="InterPro"/>
</dbReference>
<feature type="compositionally biased region" description="Low complexity" evidence="1">
    <location>
        <begin position="632"/>
        <end position="646"/>
    </location>
</feature>
<feature type="compositionally biased region" description="Acidic residues" evidence="1">
    <location>
        <begin position="19"/>
        <end position="37"/>
    </location>
</feature>
<feature type="compositionally biased region" description="Low complexity" evidence="1">
    <location>
        <begin position="1146"/>
        <end position="1169"/>
    </location>
</feature>
<feature type="compositionally biased region" description="Low complexity" evidence="1">
    <location>
        <begin position="597"/>
        <end position="612"/>
    </location>
</feature>
<feature type="compositionally biased region" description="Low complexity" evidence="1">
    <location>
        <begin position="273"/>
        <end position="295"/>
    </location>
</feature>
<evidence type="ECO:0000256" key="1">
    <source>
        <dbReference type="SAM" id="MobiDB-lite"/>
    </source>
</evidence>
<dbReference type="PANTHER" id="PTHR15690">
    <property type="entry name" value="NUCLEAR RECEPTOR COACTIVATOR 6"/>
    <property type="match status" value="1"/>
</dbReference>
<feature type="compositionally biased region" description="Low complexity" evidence="1">
    <location>
        <begin position="1715"/>
        <end position="1727"/>
    </location>
</feature>
<dbReference type="GO" id="GO:0035097">
    <property type="term" value="C:histone methyltransferase complex"/>
    <property type="evidence" value="ECO:0007669"/>
    <property type="project" value="TreeGrafter"/>
</dbReference>
<dbReference type="GO" id="GO:0045944">
    <property type="term" value="P:positive regulation of transcription by RNA polymerase II"/>
    <property type="evidence" value="ECO:0007669"/>
    <property type="project" value="TreeGrafter"/>
</dbReference>
<feature type="compositionally biased region" description="Polar residues" evidence="1">
    <location>
        <begin position="1243"/>
        <end position="1254"/>
    </location>
</feature>
<reference evidence="3" key="1">
    <citation type="submission" date="2022-07" db="EMBL/GenBank/DDBJ databases">
        <title>Chromosome-level genome of Muraenolepis orangiensis.</title>
        <authorList>
            <person name="Kim J."/>
        </authorList>
    </citation>
    <scope>NUCLEOTIDE SEQUENCE</scope>
    <source>
        <strain evidence="3">KU_S4_2022</strain>
        <tissue evidence="3">Muscle</tissue>
    </source>
</reference>
<feature type="compositionally biased region" description="Pro residues" evidence="1">
    <location>
        <begin position="409"/>
        <end position="420"/>
    </location>
</feature>
<protein>
    <recommendedName>
        <fullName evidence="2">Nuclear receptor coactivator 6 TRADD-N domain-containing protein</fullName>
    </recommendedName>
</protein>
<feature type="region of interest" description="Disordered" evidence="1">
    <location>
        <begin position="1756"/>
        <end position="1834"/>
    </location>
</feature>
<evidence type="ECO:0000313" key="3">
    <source>
        <dbReference type="EMBL" id="KAJ3586602.1"/>
    </source>
</evidence>
<feature type="compositionally biased region" description="Polar residues" evidence="1">
    <location>
        <begin position="509"/>
        <end position="525"/>
    </location>
</feature>
<feature type="compositionally biased region" description="Low complexity" evidence="1">
    <location>
        <begin position="985"/>
        <end position="1001"/>
    </location>
</feature>
<feature type="compositionally biased region" description="Low complexity" evidence="1">
    <location>
        <begin position="1640"/>
        <end position="1654"/>
    </location>
</feature>
<feature type="compositionally biased region" description="Polar residues" evidence="1">
    <location>
        <begin position="956"/>
        <end position="968"/>
    </location>
</feature>
<evidence type="ECO:0000313" key="4">
    <source>
        <dbReference type="Proteomes" id="UP001148018"/>
    </source>
</evidence>
<dbReference type="PANTHER" id="PTHR15690:SF0">
    <property type="entry name" value="NUCLEAR RECEPTOR COACTIVATOR 6"/>
    <property type="match status" value="1"/>
</dbReference>
<feature type="compositionally biased region" description="Low complexity" evidence="1">
    <location>
        <begin position="231"/>
        <end position="242"/>
    </location>
</feature>
<sequence length="1834" mass="189795">MAHPHLPPQQPHGTKMMEGDNDSNGDSGVEEDVVEDADGCHGSGTEEDFIEQESSGDEEHFTIFVAFKGNLEDEDFAEKLERVVNGIPSIIDLGSEILQPQRVEPWNSVRVTFNIPRDAAERLRLLAQNNQQQLRDLGILSVQIEGEGPINVAMGQNRGPEVRVNGPIAMPGQMRMDMGFPGQPGPAMRMPNPSMVAPGPSMAGQVMVPGGSGQMHPRGPRSAAQTDGMDQMMSVQQLQHQQTGPHGSGLMPPQAVHHMQALQAGRQLNPAALQQLQQQQLQQHQQQQQAQLSQLGPRPPFNPSGQMAVPSNWNQLSSGVLQPPAAQGGPAWRKPPPQGQLGQRPPSLAAVQTPNHPPPPYPYGSQQAGQVFTAMGQGQLQQQQQGGMGQFAAPQPKGPQAVPGGVVGPPRPPPPLPPTPGQQGTLAAKSPGSSSSPFQQGSPGTPPMMAQRPTTPQGFPQGVGSPGRAALGQQGNMQPGFMGMPQHGQPGAQVHPGMQKRPMGFPNMPGNQNFVPGQVSATTPGTPAGVAGQQLQGSQALPQGSQPSAGAPNPMQGPPHAQPNVMVSPGGQPPGAAAGATMGQTQPGLQTQMMGLQHQAQPVSSSPSQMVQGQGGGQTVLSRPLSQGQRGGMTPPKQMMPQQGQGVMHGQGQVVGGPGVMHGQGQVVGGPGAMHGQGQVVGGPGAMHGQGQVGQQQGMMGTPQHMQVGNGHFQGHGLNFNPQFQGPMAGAAAGQPGGFPVNKDVTLTSPLLVNLLQSDISAGQFGPGGKQGSGGNNQAKPKKKKPPRKKKPKVGEQVDGLGGLDGASGLEDSDLPGMAGDHGLVMDTSGPKLPDFANRPTAFTGQPGEQRVLQQQQQMMMMQKMQQEQAKNRMSVPPGGQLPPRGMGNGGVPPSPDKPRVMPLGVNSQLAGGPRRMSHPDVGPASQGSETEEAPGGAHMMQGRPGGPELGMQPGNGAQQMMVNQVSTAHMMKQGPLPSSMPQHPGASPQQQLPSQAQQGGPMPGIHFPNVPTTSQSSRPKTPNRASPRPYHHPLTPTNRPPSTEPSEINLSPERLNASIAGLFPPKINIPLPPRQPNLNRGFDQQGLNPTTLKAIGQAPPNLNLQGSTNNGSGNNSNNGQQSFSSPSGAAGLGGKQDKQSGGQGKRASPSNSRRSSPASSRKTATPSPGRQKGTKMALACPPNQQQVNPQGQTVMLNHPSVAPNPVSMPLPVATSTEAHHAQNTFSAMQGNTAEGPKEGQGNMPQPQSVSHSQPFRDLSAPRMASPRVPMPHDSGLEPQAGSVERQPVNVTPTQDSAPEALPAPRDSLMSLNQLLDNPNAAAMPPRLSQSGPARDVGKESPRPLPAPERQQSSVSQSSDIPGHVVPTADQVETEVKPKSASSAPTSVAGVQTAVSATFNPNTNSTTVPGLNNNPTLSQAVHPAQSIVASPNIHGSTLIPNTNVTLAVASSRSTPPTAVCSVGSKPSPKPPVAKPPGVHSVIQIPASSSAISPSQITVFVTSNPLSSAPASQPPQGVVAGTMVVPNKNIRPQDVRQQTPRPPHFITTNPVFINPIFQVPGGLAAPNTTVVSQPVTVVGPIQVSANLQLSPAPGSSQPSGTNVSSSQPVKAAVGQVQSGTGGRPAARLGPPATSAPFQPHPVSLPGGSSPGTTTTIRKSPVSPTSPSLVKSKPPQAAAAAPCSLEPPQGARGLTRASSSVLSAAASPSVQPKPLQRSSSPRPRPSLARPETLRYGLSCQLWVLPRNLPKPLLQLKKSSQTKGEAVEGYGPFTVWGAVEKPKGPSRRSSRADKEAEDEPVADSGMRKRSARPAAAASAASKETGASPTQAKRRKSK</sequence>
<accession>A0A9Q0I4J6</accession>
<feature type="compositionally biased region" description="Basic residues" evidence="1">
    <location>
        <begin position="780"/>
        <end position="792"/>
    </location>
</feature>
<feature type="region of interest" description="Disordered" evidence="1">
    <location>
        <begin position="763"/>
        <end position="831"/>
    </location>
</feature>
<evidence type="ECO:0000259" key="2">
    <source>
        <dbReference type="Pfam" id="PF13820"/>
    </source>
</evidence>
<organism evidence="3 4">
    <name type="scientific">Muraenolepis orangiensis</name>
    <name type="common">Patagonian moray cod</name>
    <dbReference type="NCBI Taxonomy" id="630683"/>
    <lineage>
        <taxon>Eukaryota</taxon>
        <taxon>Metazoa</taxon>
        <taxon>Chordata</taxon>
        <taxon>Craniata</taxon>
        <taxon>Vertebrata</taxon>
        <taxon>Euteleostomi</taxon>
        <taxon>Actinopterygii</taxon>
        <taxon>Neopterygii</taxon>
        <taxon>Teleostei</taxon>
        <taxon>Neoteleostei</taxon>
        <taxon>Acanthomorphata</taxon>
        <taxon>Zeiogadaria</taxon>
        <taxon>Gadariae</taxon>
        <taxon>Gadiformes</taxon>
        <taxon>Muraenolepidoidei</taxon>
        <taxon>Muraenolepididae</taxon>
        <taxon>Muraenolepis</taxon>
    </lineage>
</organism>
<feature type="domain" description="Nuclear receptor coactivator 6 TRADD-N" evidence="2">
    <location>
        <begin position="62"/>
        <end position="201"/>
    </location>
</feature>
<feature type="compositionally biased region" description="Low complexity" evidence="1">
    <location>
        <begin position="1809"/>
        <end position="1819"/>
    </location>
</feature>
<feature type="compositionally biased region" description="Low complexity" evidence="1">
    <location>
        <begin position="1182"/>
        <end position="1193"/>
    </location>
</feature>